<name>A0AB39L2D3_9MICC</name>
<dbReference type="EMBL" id="CP163302">
    <property type="protein sequence ID" value="XDP44642.1"/>
    <property type="molecule type" value="Genomic_DNA"/>
</dbReference>
<proteinExistence type="predicted"/>
<dbReference type="KEGG" id="spue:AB5L97_15410"/>
<dbReference type="AlphaFoldDB" id="A0AB39L2D3"/>
<dbReference type="RefSeq" id="WP_369045313.1">
    <property type="nucleotide sequence ID" value="NZ_CP163302.1"/>
</dbReference>
<sequence>MGSHTPEGRNAAGRRGAPPVAAALGMSVALCIAGCAYQYDDGLAPLGRRDASAQASASASAAADASASASAAARDLAGRTRSQRGAATEAPFGQLLGGTALQAWADTVLPDDSGLSAGSDASAVWPDKAPYTMGIDTDPGPATLRFACRGIGLASVRVTADEAPLLDITFACNRAWSRAVAVPSSGHLEVQFSAAGDAASDVAYRLTRP</sequence>
<accession>A0AB39L2D3</accession>
<organism evidence="1">
    <name type="scientific">Sinomonas puerhi</name>
    <dbReference type="NCBI Taxonomy" id="3238584"/>
    <lineage>
        <taxon>Bacteria</taxon>
        <taxon>Bacillati</taxon>
        <taxon>Actinomycetota</taxon>
        <taxon>Actinomycetes</taxon>
        <taxon>Micrococcales</taxon>
        <taxon>Micrococcaceae</taxon>
        <taxon>Sinomonas</taxon>
    </lineage>
</organism>
<evidence type="ECO:0000313" key="1">
    <source>
        <dbReference type="EMBL" id="XDP44642.1"/>
    </source>
</evidence>
<gene>
    <name evidence="1" type="ORF">AB5L97_15410</name>
</gene>
<protein>
    <submittedName>
        <fullName evidence="1">Uncharacterized protein</fullName>
    </submittedName>
</protein>
<reference evidence="1" key="1">
    <citation type="submission" date="2024-07" db="EMBL/GenBank/DDBJ databases">
        <authorList>
            <person name="fu j."/>
        </authorList>
    </citation>
    <scope>NUCLEOTIDE SEQUENCE</scope>
    <source>
        <strain evidence="1">P10A9</strain>
    </source>
</reference>